<gene>
    <name evidence="1" type="ORF">Zm00014a_028920</name>
</gene>
<sequence length="17" mass="2071">MELELRYGSHNHTRNTL</sequence>
<dbReference type="AlphaFoldDB" id="A0A3L6DEA0"/>
<protein>
    <submittedName>
        <fullName evidence="1">Uncharacterized protein</fullName>
    </submittedName>
</protein>
<evidence type="ECO:0000313" key="1">
    <source>
        <dbReference type="EMBL" id="PWZ06829.1"/>
    </source>
</evidence>
<dbReference type="Proteomes" id="UP000251960">
    <property type="component" value="Chromosome 9"/>
</dbReference>
<reference evidence="1 2" key="1">
    <citation type="journal article" date="2018" name="Nat. Genet.">
        <title>Extensive intraspecific gene order and gene structural variations between Mo17 and other maize genomes.</title>
        <authorList>
            <person name="Sun S."/>
            <person name="Zhou Y."/>
            <person name="Chen J."/>
            <person name="Shi J."/>
            <person name="Zhao H."/>
            <person name="Zhao H."/>
            <person name="Song W."/>
            <person name="Zhang M."/>
            <person name="Cui Y."/>
            <person name="Dong X."/>
            <person name="Liu H."/>
            <person name="Ma X."/>
            <person name="Jiao Y."/>
            <person name="Wang B."/>
            <person name="Wei X."/>
            <person name="Stein J.C."/>
            <person name="Glaubitz J.C."/>
            <person name="Lu F."/>
            <person name="Yu G."/>
            <person name="Liang C."/>
            <person name="Fengler K."/>
            <person name="Li B."/>
            <person name="Rafalski A."/>
            <person name="Schnable P.S."/>
            <person name="Ware D.H."/>
            <person name="Buckler E.S."/>
            <person name="Lai J."/>
        </authorList>
    </citation>
    <scope>NUCLEOTIDE SEQUENCE [LARGE SCALE GENOMIC DNA]</scope>
    <source>
        <strain evidence="2">cv. Missouri 17</strain>
        <tissue evidence="1">Seedling</tissue>
    </source>
</reference>
<accession>A0A3L6DEA0</accession>
<evidence type="ECO:0000313" key="2">
    <source>
        <dbReference type="Proteomes" id="UP000251960"/>
    </source>
</evidence>
<organism evidence="1 2">
    <name type="scientific">Zea mays</name>
    <name type="common">Maize</name>
    <dbReference type="NCBI Taxonomy" id="4577"/>
    <lineage>
        <taxon>Eukaryota</taxon>
        <taxon>Viridiplantae</taxon>
        <taxon>Streptophyta</taxon>
        <taxon>Embryophyta</taxon>
        <taxon>Tracheophyta</taxon>
        <taxon>Spermatophyta</taxon>
        <taxon>Magnoliopsida</taxon>
        <taxon>Liliopsida</taxon>
        <taxon>Poales</taxon>
        <taxon>Poaceae</taxon>
        <taxon>PACMAD clade</taxon>
        <taxon>Panicoideae</taxon>
        <taxon>Andropogonodae</taxon>
        <taxon>Andropogoneae</taxon>
        <taxon>Tripsacinae</taxon>
        <taxon>Zea</taxon>
    </lineage>
</organism>
<comment type="caution">
    <text evidence="1">The sequence shown here is derived from an EMBL/GenBank/DDBJ whole genome shotgun (WGS) entry which is preliminary data.</text>
</comment>
<name>A0A3L6DEA0_MAIZE</name>
<dbReference type="EMBL" id="NCVQ01000010">
    <property type="protein sequence ID" value="PWZ06829.1"/>
    <property type="molecule type" value="Genomic_DNA"/>
</dbReference>
<proteinExistence type="predicted"/>